<comment type="caution">
    <text evidence="1">The sequence shown here is derived from an EMBL/GenBank/DDBJ whole genome shotgun (WGS) entry which is preliminary data.</text>
</comment>
<dbReference type="PANTHER" id="PTHR39369:SF6">
    <property type="entry name" value="LIN-24 (TWENTY-FOUR) LIKE"/>
    <property type="match status" value="1"/>
</dbReference>
<name>A0AAN9G8D2_9CAEN</name>
<dbReference type="InterPro" id="IPR004991">
    <property type="entry name" value="Aerolysin-like"/>
</dbReference>
<evidence type="ECO:0000313" key="1">
    <source>
        <dbReference type="EMBL" id="KAK7098344.1"/>
    </source>
</evidence>
<protein>
    <submittedName>
        <fullName evidence="1">Uncharacterized protein</fullName>
    </submittedName>
</protein>
<dbReference type="AlphaFoldDB" id="A0AAN9G8D2"/>
<gene>
    <name evidence="1" type="ORF">V1264_002667</name>
</gene>
<proteinExistence type="predicted"/>
<sequence length="260" mass="29940">MAPKISDLEEFVKIWAWDSFLRTRIKEHQKLRYEDVRLEVNWSRVKFTSFKPEYADQRFAQKPQSQVVFRSTYENYTDNFQDHSFQTERSTVSSCTTTVSKGFTKGIHIEVKLGLPDEVAGATAGFGREVTMESTDESTHEETMTWTINSNIKVPAHHRTIAELVVREKEFNANFKVTVQIKGQVVVVVTNLRDNNSFVQSIEGDFSEIMKNMAEKLDKNVTISNRVVTWEMEGACQFRFGVEQHVRLRESPLVDANGTD</sequence>
<dbReference type="EMBL" id="JBAMIC010000012">
    <property type="protein sequence ID" value="KAK7098344.1"/>
    <property type="molecule type" value="Genomic_DNA"/>
</dbReference>
<evidence type="ECO:0000313" key="2">
    <source>
        <dbReference type="Proteomes" id="UP001374579"/>
    </source>
</evidence>
<dbReference type="Proteomes" id="UP001374579">
    <property type="component" value="Unassembled WGS sequence"/>
</dbReference>
<dbReference type="Pfam" id="PF03318">
    <property type="entry name" value="ETX_MTX2"/>
    <property type="match status" value="1"/>
</dbReference>
<dbReference type="PANTHER" id="PTHR39369">
    <property type="entry name" value="LIN-24 (TWENTY-FOUR) LIKE"/>
    <property type="match status" value="1"/>
</dbReference>
<organism evidence="1 2">
    <name type="scientific">Littorina saxatilis</name>
    <dbReference type="NCBI Taxonomy" id="31220"/>
    <lineage>
        <taxon>Eukaryota</taxon>
        <taxon>Metazoa</taxon>
        <taxon>Spiralia</taxon>
        <taxon>Lophotrochozoa</taxon>
        <taxon>Mollusca</taxon>
        <taxon>Gastropoda</taxon>
        <taxon>Caenogastropoda</taxon>
        <taxon>Littorinimorpha</taxon>
        <taxon>Littorinoidea</taxon>
        <taxon>Littorinidae</taxon>
        <taxon>Littorina</taxon>
    </lineage>
</organism>
<reference evidence="1 2" key="1">
    <citation type="submission" date="2024-02" db="EMBL/GenBank/DDBJ databases">
        <title>Chromosome-scale genome assembly of the rough periwinkle Littorina saxatilis.</title>
        <authorList>
            <person name="De Jode A."/>
            <person name="Faria R."/>
            <person name="Formenti G."/>
            <person name="Sims Y."/>
            <person name="Smith T.P."/>
            <person name="Tracey A."/>
            <person name="Wood J.M.D."/>
            <person name="Zagrodzka Z.B."/>
            <person name="Johannesson K."/>
            <person name="Butlin R.K."/>
            <person name="Leder E.H."/>
        </authorList>
    </citation>
    <scope>NUCLEOTIDE SEQUENCE [LARGE SCALE GENOMIC DNA]</scope>
    <source>
        <strain evidence="1">Snail1</strain>
        <tissue evidence="1">Muscle</tissue>
    </source>
</reference>
<dbReference type="CDD" id="cd20237">
    <property type="entry name" value="PFM_LIN24-like"/>
    <property type="match status" value="1"/>
</dbReference>
<accession>A0AAN9G8D2</accession>
<keyword evidence="2" id="KW-1185">Reference proteome</keyword>
<dbReference type="Gene3D" id="2.170.15.10">
    <property type="entry name" value="Proaerolysin, chain A, domain 3"/>
    <property type="match status" value="1"/>
</dbReference>
<dbReference type="SUPFAM" id="SSF56973">
    <property type="entry name" value="Aerolisin/ETX pore-forming domain"/>
    <property type="match status" value="1"/>
</dbReference>